<evidence type="ECO:0008006" key="3">
    <source>
        <dbReference type="Google" id="ProtNLM"/>
    </source>
</evidence>
<proteinExistence type="predicted"/>
<protein>
    <recommendedName>
        <fullName evidence="3">Serine O-acetyltransferase</fullName>
    </recommendedName>
</protein>
<organism evidence="1 2">
    <name type="scientific">Acidithiobacillus thiooxidans ATCC 19377</name>
    <dbReference type="NCBI Taxonomy" id="637390"/>
    <lineage>
        <taxon>Bacteria</taxon>
        <taxon>Pseudomonadati</taxon>
        <taxon>Pseudomonadota</taxon>
        <taxon>Acidithiobacillia</taxon>
        <taxon>Acidithiobacillales</taxon>
        <taxon>Acidithiobacillaceae</taxon>
        <taxon>Acidithiobacillus</taxon>
    </lineage>
</organism>
<evidence type="ECO:0000313" key="1">
    <source>
        <dbReference type="EMBL" id="TQN52387.1"/>
    </source>
</evidence>
<comment type="caution">
    <text evidence="1">The sequence shown here is derived from an EMBL/GenBank/DDBJ whole genome shotgun (WGS) entry which is preliminary data.</text>
</comment>
<dbReference type="SUPFAM" id="SSF51161">
    <property type="entry name" value="Trimeric LpxA-like enzymes"/>
    <property type="match status" value="1"/>
</dbReference>
<dbReference type="InterPro" id="IPR011004">
    <property type="entry name" value="Trimer_LpxA-like_sf"/>
</dbReference>
<dbReference type="EMBL" id="SZUV01000001">
    <property type="protein sequence ID" value="TQN52387.1"/>
    <property type="molecule type" value="Genomic_DNA"/>
</dbReference>
<dbReference type="AlphaFoldDB" id="A0A543Q7R3"/>
<sequence length="216" mass="24860">MKILNLTGISLLDYIKRQVSNFFPDGNTSEFEIIDRYLDESIARYIFCISKIKVWESEKLDVLHSSQYCTFLYYLSNTIWRQEKAKNICTKLFLLNKLLNGIDCFYEIELPEVFFIGHSIGIVLAKATYGNYLVIYQNSTVGKNFGVAPVIEEEVVLFPHTAIIGRSLIKRGSIISQGVSIINKETKCNKIVFNGRDGNLVFKDKKRIIIDDYFIL</sequence>
<reference evidence="1 2" key="1">
    <citation type="submission" date="2019-03" db="EMBL/GenBank/DDBJ databases">
        <title>New insights into Acidothiobacillus thiooxidans sulfur metabolism through coupled gene expression, solution geochemistry, microscopy and spectroscopy analyses.</title>
        <authorList>
            <person name="Camacho D."/>
            <person name="Frazao R."/>
            <person name="Fouillen A."/>
            <person name="Nanci A."/>
            <person name="Lang B.F."/>
            <person name="Apte S.C."/>
            <person name="Baron C."/>
            <person name="Warren L.A."/>
        </authorList>
    </citation>
    <scope>NUCLEOTIDE SEQUENCE [LARGE SCALE GENOMIC DNA]</scope>
    <source>
        <strain evidence="1 2">ATCC 19377</strain>
    </source>
</reference>
<dbReference type="Proteomes" id="UP000315403">
    <property type="component" value="Unassembled WGS sequence"/>
</dbReference>
<evidence type="ECO:0000313" key="2">
    <source>
        <dbReference type="Proteomes" id="UP000315403"/>
    </source>
</evidence>
<accession>A0A543Q7R3</accession>
<name>A0A543Q7R3_ACITH</name>
<gene>
    <name evidence="1" type="ORF">DLNHIDIE_02278</name>
</gene>